<evidence type="ECO:0000313" key="3">
    <source>
        <dbReference type="Proteomes" id="UP001243330"/>
    </source>
</evidence>
<dbReference type="Proteomes" id="UP001243330">
    <property type="component" value="Unassembled WGS sequence"/>
</dbReference>
<protein>
    <recommendedName>
        <fullName evidence="4">ToxB-like N-terminal ascomycota domain-containing protein</fullName>
    </recommendedName>
</protein>
<reference evidence="2" key="1">
    <citation type="submission" date="2023-01" db="EMBL/GenBank/DDBJ databases">
        <title>Colletotrichum chrysophilum M932 genome sequence.</title>
        <authorList>
            <person name="Baroncelli R."/>
        </authorList>
    </citation>
    <scope>NUCLEOTIDE SEQUENCE</scope>
    <source>
        <strain evidence="2">M932</strain>
    </source>
</reference>
<proteinExistence type="predicted"/>
<accession>A0AAD9EPQ3</accession>
<keyword evidence="3" id="KW-1185">Reference proteome</keyword>
<feature type="signal peptide" evidence="1">
    <location>
        <begin position="1"/>
        <end position="18"/>
    </location>
</feature>
<gene>
    <name evidence="2" type="ORF">CCHR01_01297</name>
</gene>
<keyword evidence="1" id="KW-0732">Signal</keyword>
<comment type="caution">
    <text evidence="2">The sequence shown here is derived from an EMBL/GenBank/DDBJ whole genome shotgun (WGS) entry which is preliminary data.</text>
</comment>
<organism evidence="2 3">
    <name type="scientific">Colletotrichum chrysophilum</name>
    <dbReference type="NCBI Taxonomy" id="1836956"/>
    <lineage>
        <taxon>Eukaryota</taxon>
        <taxon>Fungi</taxon>
        <taxon>Dikarya</taxon>
        <taxon>Ascomycota</taxon>
        <taxon>Pezizomycotina</taxon>
        <taxon>Sordariomycetes</taxon>
        <taxon>Hypocreomycetidae</taxon>
        <taxon>Glomerellales</taxon>
        <taxon>Glomerellaceae</taxon>
        <taxon>Colletotrichum</taxon>
        <taxon>Colletotrichum gloeosporioides species complex</taxon>
    </lineage>
</organism>
<evidence type="ECO:0000313" key="2">
    <source>
        <dbReference type="EMBL" id="KAK1856083.1"/>
    </source>
</evidence>
<name>A0AAD9EPQ3_9PEZI</name>
<evidence type="ECO:0008006" key="4">
    <source>
        <dbReference type="Google" id="ProtNLM"/>
    </source>
</evidence>
<dbReference type="AlphaFoldDB" id="A0AAD9EPQ3"/>
<sequence length="93" mass="9195">MTRFVLIFAALFAALAYAAPANGTANASCLVQFEDSINGGTAGSCSQGSASAGVRLPSGGPYVQYTISKSCELAITNGPLDGVTGTATIVASC</sequence>
<dbReference type="EMBL" id="JAQOWY010000013">
    <property type="protein sequence ID" value="KAK1856083.1"/>
    <property type="molecule type" value="Genomic_DNA"/>
</dbReference>
<feature type="chain" id="PRO_5041953783" description="ToxB-like N-terminal ascomycota domain-containing protein" evidence="1">
    <location>
        <begin position="19"/>
        <end position="93"/>
    </location>
</feature>
<evidence type="ECO:0000256" key="1">
    <source>
        <dbReference type="SAM" id="SignalP"/>
    </source>
</evidence>